<protein>
    <submittedName>
        <fullName evidence="1">Uncharacterized protein</fullName>
    </submittedName>
</protein>
<evidence type="ECO:0000313" key="1">
    <source>
        <dbReference type="EMBL" id="RNA08600.1"/>
    </source>
</evidence>
<name>A0A3M7QB18_BRAPC</name>
<keyword evidence="2" id="KW-1185">Reference proteome</keyword>
<dbReference type="Proteomes" id="UP000276133">
    <property type="component" value="Unassembled WGS sequence"/>
</dbReference>
<comment type="caution">
    <text evidence="1">The sequence shown here is derived from an EMBL/GenBank/DDBJ whole genome shotgun (WGS) entry which is preliminary data.</text>
</comment>
<dbReference type="AlphaFoldDB" id="A0A3M7QB18"/>
<dbReference type="EMBL" id="REGN01006690">
    <property type="protein sequence ID" value="RNA08600.1"/>
    <property type="molecule type" value="Genomic_DNA"/>
</dbReference>
<proteinExistence type="predicted"/>
<sequence length="60" mass="7097">MAEKLIRDKITQFFNKLSFTISKITLQLYTQDKELCQCFILITSHKTHQAYAQAHYLCQT</sequence>
<accession>A0A3M7QB18</accession>
<evidence type="ECO:0000313" key="2">
    <source>
        <dbReference type="Proteomes" id="UP000276133"/>
    </source>
</evidence>
<organism evidence="1 2">
    <name type="scientific">Brachionus plicatilis</name>
    <name type="common">Marine rotifer</name>
    <name type="synonym">Brachionus muelleri</name>
    <dbReference type="NCBI Taxonomy" id="10195"/>
    <lineage>
        <taxon>Eukaryota</taxon>
        <taxon>Metazoa</taxon>
        <taxon>Spiralia</taxon>
        <taxon>Gnathifera</taxon>
        <taxon>Rotifera</taxon>
        <taxon>Eurotatoria</taxon>
        <taxon>Monogononta</taxon>
        <taxon>Pseudotrocha</taxon>
        <taxon>Ploima</taxon>
        <taxon>Brachionidae</taxon>
        <taxon>Brachionus</taxon>
    </lineage>
</organism>
<gene>
    <name evidence="1" type="ORF">BpHYR1_002721</name>
</gene>
<reference evidence="1 2" key="1">
    <citation type="journal article" date="2018" name="Sci. Rep.">
        <title>Genomic signatures of local adaptation to the degree of environmental predictability in rotifers.</title>
        <authorList>
            <person name="Franch-Gras L."/>
            <person name="Hahn C."/>
            <person name="Garcia-Roger E.M."/>
            <person name="Carmona M.J."/>
            <person name="Serra M."/>
            <person name="Gomez A."/>
        </authorList>
    </citation>
    <scope>NUCLEOTIDE SEQUENCE [LARGE SCALE GENOMIC DNA]</scope>
    <source>
        <strain evidence="1">HYR1</strain>
    </source>
</reference>